<evidence type="ECO:0000313" key="2">
    <source>
        <dbReference type="Proteomes" id="UP000219338"/>
    </source>
</evidence>
<name>A0A284R221_ARMOS</name>
<organism evidence="1 2">
    <name type="scientific">Armillaria ostoyae</name>
    <name type="common">Armillaria root rot fungus</name>
    <dbReference type="NCBI Taxonomy" id="47428"/>
    <lineage>
        <taxon>Eukaryota</taxon>
        <taxon>Fungi</taxon>
        <taxon>Dikarya</taxon>
        <taxon>Basidiomycota</taxon>
        <taxon>Agaricomycotina</taxon>
        <taxon>Agaricomycetes</taxon>
        <taxon>Agaricomycetidae</taxon>
        <taxon>Agaricales</taxon>
        <taxon>Marasmiineae</taxon>
        <taxon>Physalacriaceae</taxon>
        <taxon>Armillaria</taxon>
    </lineage>
</organism>
<dbReference type="Proteomes" id="UP000219338">
    <property type="component" value="Unassembled WGS sequence"/>
</dbReference>
<accession>A0A284R221</accession>
<gene>
    <name evidence="1" type="ORF">ARMOST_06094</name>
</gene>
<reference evidence="2" key="1">
    <citation type="journal article" date="2017" name="Nat. Ecol. Evol.">
        <title>Genome expansion and lineage-specific genetic innovations in the forest pathogenic fungi Armillaria.</title>
        <authorList>
            <person name="Sipos G."/>
            <person name="Prasanna A.N."/>
            <person name="Walter M.C."/>
            <person name="O'Connor E."/>
            <person name="Balint B."/>
            <person name="Krizsan K."/>
            <person name="Kiss B."/>
            <person name="Hess J."/>
            <person name="Varga T."/>
            <person name="Slot J."/>
            <person name="Riley R."/>
            <person name="Boka B."/>
            <person name="Rigling D."/>
            <person name="Barry K."/>
            <person name="Lee J."/>
            <person name="Mihaltcheva S."/>
            <person name="LaButti K."/>
            <person name="Lipzen A."/>
            <person name="Waldron R."/>
            <person name="Moloney N.M."/>
            <person name="Sperisen C."/>
            <person name="Kredics L."/>
            <person name="Vagvoelgyi C."/>
            <person name="Patrignani A."/>
            <person name="Fitzpatrick D."/>
            <person name="Nagy I."/>
            <person name="Doyle S."/>
            <person name="Anderson J.B."/>
            <person name="Grigoriev I.V."/>
            <person name="Gueldener U."/>
            <person name="Muensterkoetter M."/>
            <person name="Nagy L.G."/>
        </authorList>
    </citation>
    <scope>NUCLEOTIDE SEQUENCE [LARGE SCALE GENOMIC DNA]</scope>
    <source>
        <strain evidence="2">C18/9</strain>
    </source>
</reference>
<dbReference type="EMBL" id="FUEG01000003">
    <property type="protein sequence ID" value="SJL02758.1"/>
    <property type="molecule type" value="Genomic_DNA"/>
</dbReference>
<protein>
    <submittedName>
        <fullName evidence="1">Uncharacterized protein</fullName>
    </submittedName>
</protein>
<sequence length="107" mass="12100">MIFCFVAAGLPKRRIPLMMMAGRYPSGDTPRALKSACRNVHTREGIHFLIAAWTIALIRTLLKRRRISDAILAQAARSLQLLAVYRTWLRLAHSPHVLRGTCCFIVT</sequence>
<keyword evidence="2" id="KW-1185">Reference proteome</keyword>
<evidence type="ECO:0000313" key="1">
    <source>
        <dbReference type="EMBL" id="SJL02758.1"/>
    </source>
</evidence>
<proteinExistence type="predicted"/>
<dbReference type="AlphaFoldDB" id="A0A284R221"/>